<keyword evidence="4" id="KW-0418">Kinase</keyword>
<dbReference type="SMART" id="SM00220">
    <property type="entry name" value="S_TKc"/>
    <property type="match status" value="1"/>
</dbReference>
<dbReference type="Pfam" id="PF00069">
    <property type="entry name" value="Pkinase"/>
    <property type="match status" value="1"/>
</dbReference>
<comment type="similarity">
    <text evidence="7">Belongs to the protein kinase superfamily.</text>
</comment>
<sequence length="432" mass="47759">MVSLKAPVVNCGAVTCKGVSSVPRTHRRAERSPQRLSPVPQWGLAVGPQGMGPQLHVPRLQAMSDTRVEQVPMLADALPEGEDLGWRDDFHLHYIQGRHVGSGSFGEVFVGIDLKTGREVAIKSLPKVRGKLSMEKTLEKLAREVDILDSLQVTLPYLFTPPFQGDPGIIQLVDCFEDSSSVKIVTELCTGGDLQHFIEQDGYVFNEASLAMVAQEVIKVIHYCHSKGMLHGDVKPANFCIKDKANNPLLHSAQEAAIVPQPRSWLKAIDFGCSQQLPGLRSLTKRTGTPVYMAPEIFGRRYHAEADMWSLGVMLYQLFAHRFPFWSTMEQCKASKLDEVAIAVTEATIPYDYGPWLQMSQEGLEFIQGCLTRDPHCRMTIEEALVHPWLHHQAVSTHPPTPQKGQWQQNASALPSNNIVSKGAKSAVSVAA</sequence>
<feature type="binding site" evidence="6">
    <location>
        <position position="123"/>
    </location>
    <ligand>
        <name>ATP</name>
        <dbReference type="ChEBI" id="CHEBI:30616"/>
    </ligand>
</feature>
<dbReference type="InterPro" id="IPR017441">
    <property type="entry name" value="Protein_kinase_ATP_BS"/>
</dbReference>
<evidence type="ECO:0000256" key="5">
    <source>
        <dbReference type="ARBA" id="ARBA00022840"/>
    </source>
</evidence>
<dbReference type="Proteomes" id="UP000815325">
    <property type="component" value="Unassembled WGS sequence"/>
</dbReference>
<dbReference type="Gene3D" id="3.30.200.20">
    <property type="entry name" value="Phosphorylase Kinase, domain 1"/>
    <property type="match status" value="1"/>
</dbReference>
<evidence type="ECO:0000313" key="11">
    <source>
        <dbReference type="Proteomes" id="UP000815325"/>
    </source>
</evidence>
<keyword evidence="3 6" id="KW-0547">Nucleotide-binding</keyword>
<evidence type="ECO:0000256" key="2">
    <source>
        <dbReference type="ARBA" id="ARBA00022679"/>
    </source>
</evidence>
<evidence type="ECO:0000259" key="9">
    <source>
        <dbReference type="PROSITE" id="PS50011"/>
    </source>
</evidence>
<dbReference type="InterPro" id="IPR008271">
    <property type="entry name" value="Ser/Thr_kinase_AS"/>
</dbReference>
<dbReference type="InterPro" id="IPR050205">
    <property type="entry name" value="CDPK_Ser/Thr_kinases"/>
</dbReference>
<dbReference type="PROSITE" id="PS50011">
    <property type="entry name" value="PROTEIN_KINASE_DOM"/>
    <property type="match status" value="1"/>
</dbReference>
<gene>
    <name evidence="10" type="ORF">DUNSADRAFT_13777</name>
</gene>
<evidence type="ECO:0000256" key="7">
    <source>
        <dbReference type="RuleBase" id="RU000304"/>
    </source>
</evidence>
<dbReference type="EMBL" id="MU069988">
    <property type="protein sequence ID" value="KAF5830993.1"/>
    <property type="molecule type" value="Genomic_DNA"/>
</dbReference>
<dbReference type="SUPFAM" id="SSF56112">
    <property type="entry name" value="Protein kinase-like (PK-like)"/>
    <property type="match status" value="1"/>
</dbReference>
<proteinExistence type="inferred from homology"/>
<accession>A0ABQ7G8Q5</accession>
<dbReference type="PROSITE" id="PS00108">
    <property type="entry name" value="PROTEIN_KINASE_ST"/>
    <property type="match status" value="1"/>
</dbReference>
<dbReference type="Gene3D" id="1.10.510.10">
    <property type="entry name" value="Transferase(Phosphotransferase) domain 1"/>
    <property type="match status" value="1"/>
</dbReference>
<keyword evidence="11" id="KW-1185">Reference proteome</keyword>
<evidence type="ECO:0000256" key="3">
    <source>
        <dbReference type="ARBA" id="ARBA00022741"/>
    </source>
</evidence>
<evidence type="ECO:0000313" key="10">
    <source>
        <dbReference type="EMBL" id="KAF5830993.1"/>
    </source>
</evidence>
<name>A0ABQ7G8Q5_DUNSA</name>
<dbReference type="InterPro" id="IPR000719">
    <property type="entry name" value="Prot_kinase_dom"/>
</dbReference>
<dbReference type="PANTHER" id="PTHR24349">
    <property type="entry name" value="SERINE/THREONINE-PROTEIN KINASE"/>
    <property type="match status" value="1"/>
</dbReference>
<organism evidence="10 11">
    <name type="scientific">Dunaliella salina</name>
    <name type="common">Green alga</name>
    <name type="synonym">Protococcus salinus</name>
    <dbReference type="NCBI Taxonomy" id="3046"/>
    <lineage>
        <taxon>Eukaryota</taxon>
        <taxon>Viridiplantae</taxon>
        <taxon>Chlorophyta</taxon>
        <taxon>core chlorophytes</taxon>
        <taxon>Chlorophyceae</taxon>
        <taxon>CS clade</taxon>
        <taxon>Chlamydomonadales</taxon>
        <taxon>Dunaliellaceae</taxon>
        <taxon>Dunaliella</taxon>
    </lineage>
</organism>
<dbReference type="InterPro" id="IPR011009">
    <property type="entry name" value="Kinase-like_dom_sf"/>
</dbReference>
<evidence type="ECO:0000256" key="8">
    <source>
        <dbReference type="SAM" id="MobiDB-lite"/>
    </source>
</evidence>
<keyword evidence="1 7" id="KW-0723">Serine/threonine-protein kinase</keyword>
<evidence type="ECO:0000256" key="1">
    <source>
        <dbReference type="ARBA" id="ARBA00022527"/>
    </source>
</evidence>
<feature type="region of interest" description="Disordered" evidence="8">
    <location>
        <begin position="21"/>
        <end position="41"/>
    </location>
</feature>
<comment type="caution">
    <text evidence="10">The sequence shown here is derived from an EMBL/GenBank/DDBJ whole genome shotgun (WGS) entry which is preliminary data.</text>
</comment>
<dbReference type="PROSITE" id="PS00107">
    <property type="entry name" value="PROTEIN_KINASE_ATP"/>
    <property type="match status" value="1"/>
</dbReference>
<keyword evidence="2" id="KW-0808">Transferase</keyword>
<evidence type="ECO:0000256" key="6">
    <source>
        <dbReference type="PROSITE-ProRule" id="PRU10141"/>
    </source>
</evidence>
<feature type="domain" description="Protein kinase" evidence="9">
    <location>
        <begin position="94"/>
        <end position="390"/>
    </location>
</feature>
<evidence type="ECO:0000256" key="4">
    <source>
        <dbReference type="ARBA" id="ARBA00022777"/>
    </source>
</evidence>
<keyword evidence="5 6" id="KW-0067">ATP-binding</keyword>
<reference evidence="10" key="1">
    <citation type="submission" date="2017-08" db="EMBL/GenBank/DDBJ databases">
        <authorList>
            <person name="Polle J.E."/>
            <person name="Barry K."/>
            <person name="Cushman J."/>
            <person name="Schmutz J."/>
            <person name="Tran D."/>
            <person name="Hathwaick L.T."/>
            <person name="Yim W.C."/>
            <person name="Jenkins J."/>
            <person name="Mckie-Krisberg Z.M."/>
            <person name="Prochnik S."/>
            <person name="Lindquist E."/>
            <person name="Dockter R.B."/>
            <person name="Adam C."/>
            <person name="Molina H."/>
            <person name="Bunkerborg J."/>
            <person name="Jin E."/>
            <person name="Buchheim M."/>
            <person name="Magnuson J."/>
        </authorList>
    </citation>
    <scope>NUCLEOTIDE SEQUENCE</scope>
    <source>
        <strain evidence="10">CCAP 19/18</strain>
    </source>
</reference>
<protein>
    <submittedName>
        <fullName evidence="10">Kinase-like domain-containing protein</fullName>
    </submittedName>
</protein>